<accession>A0A0A8E6E1</accession>
<feature type="transmembrane region" description="Helical" evidence="6">
    <location>
        <begin position="398"/>
        <end position="422"/>
    </location>
</feature>
<keyword evidence="2" id="KW-1003">Cell membrane</keyword>
<protein>
    <submittedName>
        <fullName evidence="9">Competence protein</fullName>
    </submittedName>
</protein>
<feature type="transmembrane region" description="Helical" evidence="6">
    <location>
        <begin position="218"/>
        <end position="236"/>
    </location>
</feature>
<feature type="transmembrane region" description="Helical" evidence="6">
    <location>
        <begin position="183"/>
        <end position="206"/>
    </location>
</feature>
<keyword evidence="5 6" id="KW-0472">Membrane</keyword>
<dbReference type="GO" id="GO:0005886">
    <property type="term" value="C:plasma membrane"/>
    <property type="evidence" value="ECO:0007669"/>
    <property type="project" value="UniProtKB-SubCell"/>
</dbReference>
<evidence type="ECO:0000256" key="1">
    <source>
        <dbReference type="ARBA" id="ARBA00004651"/>
    </source>
</evidence>
<dbReference type="HOGENOM" id="CLU_409249_0_0_6"/>
<evidence type="ECO:0000256" key="3">
    <source>
        <dbReference type="ARBA" id="ARBA00022692"/>
    </source>
</evidence>
<dbReference type="AlphaFoldDB" id="A0A0A8E6E1"/>
<gene>
    <name evidence="9" type="ORF">SD28_01470</name>
</gene>
<evidence type="ECO:0000259" key="8">
    <source>
        <dbReference type="Pfam" id="PF13567"/>
    </source>
</evidence>
<feature type="transmembrane region" description="Helical" evidence="6">
    <location>
        <begin position="321"/>
        <end position="350"/>
    </location>
</feature>
<evidence type="ECO:0000256" key="2">
    <source>
        <dbReference type="ARBA" id="ARBA00022475"/>
    </source>
</evidence>
<comment type="subcellular location">
    <subcellularLocation>
        <location evidence="1">Cell membrane</location>
        <topology evidence="1">Multi-pass membrane protein</topology>
    </subcellularLocation>
</comment>
<feature type="transmembrane region" description="Helical" evidence="6">
    <location>
        <begin position="291"/>
        <end position="309"/>
    </location>
</feature>
<dbReference type="Pfam" id="PF03772">
    <property type="entry name" value="Competence"/>
    <property type="match status" value="1"/>
</dbReference>
<evidence type="ECO:0000256" key="6">
    <source>
        <dbReference type="SAM" id="Phobius"/>
    </source>
</evidence>
<feature type="transmembrane region" description="Helical" evidence="6">
    <location>
        <begin position="356"/>
        <end position="377"/>
    </location>
</feature>
<evidence type="ECO:0000259" key="7">
    <source>
        <dbReference type="Pfam" id="PF03772"/>
    </source>
</evidence>
<keyword evidence="3 6" id="KW-0812">Transmembrane</keyword>
<dbReference type="InterPro" id="IPR004477">
    <property type="entry name" value="ComEC_N"/>
</dbReference>
<proteinExistence type="predicted"/>
<evidence type="ECO:0000256" key="5">
    <source>
        <dbReference type="ARBA" id="ARBA00023136"/>
    </source>
</evidence>
<name>A0A0A8E6E1_9GAMM</name>
<dbReference type="InterPro" id="IPR052159">
    <property type="entry name" value="Competence_DNA_uptake"/>
</dbReference>
<dbReference type="PANTHER" id="PTHR30619:SF1">
    <property type="entry name" value="RECOMBINATION PROTEIN 2"/>
    <property type="match status" value="1"/>
</dbReference>
<dbReference type="STRING" id="594679.SD28_01470"/>
<keyword evidence="10" id="KW-1185">Reference proteome</keyword>
<organism evidence="9 10">
    <name type="scientific">Allofrancisella guangzhouensis</name>
    <dbReference type="NCBI Taxonomy" id="594679"/>
    <lineage>
        <taxon>Bacteria</taxon>
        <taxon>Pseudomonadati</taxon>
        <taxon>Pseudomonadota</taxon>
        <taxon>Gammaproteobacteria</taxon>
        <taxon>Thiotrichales</taxon>
        <taxon>Francisellaceae</taxon>
        <taxon>Allofrancisella</taxon>
    </lineage>
</organism>
<evidence type="ECO:0000256" key="4">
    <source>
        <dbReference type="ARBA" id="ARBA00022989"/>
    </source>
</evidence>
<dbReference type="KEGG" id="fgu:SD28_01470"/>
<dbReference type="PANTHER" id="PTHR30619">
    <property type="entry name" value="DNA INTERNALIZATION/COMPETENCE PROTEIN COMEC/REC2"/>
    <property type="match status" value="1"/>
</dbReference>
<dbReference type="Proteomes" id="UP000031104">
    <property type="component" value="Chromosome"/>
</dbReference>
<evidence type="ECO:0000313" key="9">
    <source>
        <dbReference type="EMBL" id="AJC49524.1"/>
    </source>
</evidence>
<feature type="domain" description="DUF4131" evidence="8">
    <location>
        <begin position="13"/>
        <end position="115"/>
    </location>
</feature>
<dbReference type="OrthoDB" id="9761531at2"/>
<feature type="transmembrane region" description="Helical" evidence="6">
    <location>
        <begin position="242"/>
        <end position="259"/>
    </location>
</feature>
<dbReference type="RefSeq" id="WP_039125700.1">
    <property type="nucleotide sequence ID" value="NZ_JACVKJ010000043.1"/>
</dbReference>
<feature type="transmembrane region" description="Helical" evidence="6">
    <location>
        <begin position="266"/>
        <end position="285"/>
    </location>
</feature>
<dbReference type="EMBL" id="CP010427">
    <property type="protein sequence ID" value="AJC49524.1"/>
    <property type="molecule type" value="Genomic_DNA"/>
</dbReference>
<dbReference type="InterPro" id="IPR025405">
    <property type="entry name" value="DUF4131"/>
</dbReference>
<dbReference type="NCBIfam" id="TIGR00360">
    <property type="entry name" value="ComEC_N-term"/>
    <property type="match status" value="1"/>
</dbReference>
<reference evidence="9 10" key="1">
    <citation type="submission" date="2014-12" db="EMBL/GenBank/DDBJ databases">
        <title>Complete genome sequence of Francisella guanzhouensis strain 08HL01032 isolated from air-conditioning system in China.</title>
        <authorList>
            <person name="Svensson D."/>
            <person name="Ohrman C."/>
            <person name="Backman S."/>
            <person name="Karlsson E."/>
            <person name="Nilsson E."/>
            <person name="Bystrom M."/>
            <person name="Larkeryd A."/>
            <person name="Stenberg P."/>
            <person name="Scholtz H.C."/>
            <person name="Forsman M."/>
            <person name="Sjodin A."/>
        </authorList>
    </citation>
    <scope>NUCLEOTIDE SEQUENCE [LARGE SCALE GENOMIC DNA]</scope>
    <source>
        <strain evidence="9 10">08HL01032</strain>
    </source>
</reference>
<feature type="domain" description="ComEC/Rec2-related protein" evidence="7">
    <location>
        <begin position="161"/>
        <end position="424"/>
    </location>
</feature>
<evidence type="ECO:0000313" key="10">
    <source>
        <dbReference type="Proteomes" id="UP000031104"/>
    </source>
</evidence>
<sequence length="673" mass="76691">MVIIRWLLVLPILCCLSSCKPYHDIENYKYDNSIILTGVVSSIPEDDKKELEFTFHSYKYGNLLLKANKEYAVYLIPANKLQLEVKLYKPHEYSNVNSFNYVEYLRHNGIVALGKLIPDSEIKFQGTAINYLPERLRYYLYNYLKTDLQNYKSVELILALLIGKKNFSQEQQNLFLGSGTSHLMVISGLHVGLLSFITFVIVRVLWSFSQALCRKLPAQYIAVFFSMVVAFIYSLLAGFSLPTQRAIIMLSVVAILWLFKKRVSVVRSLSLALILILTLDLNSIYSASLWLSFSAVAFLIFLAIILQQYKSKFLSSLLSQSYLAIFLIPVSVYFFGSFSLVSIVANLVAIPLVSLLIVPLLFLCLILSFFGIKLWIIPSFLLGILKSYLEFLTHHIQLVNYLGYFSIIGLIIVIVGLILVFLPIGKSLRLLGLSLCLVFFQPFENITKKHQSFQIHVFDTKETMVLLQDDGISLLYTSNKNLSNNFSLKANLLKYLELQGIDHLDYLIVSGDSNYTDLSNIRKLISINTTITNIATNIPVQRCEYHNNFLLEQVNIKLLGEDNYCSISFKVGEIGFLILDGTSIATQQNIYKLYNGVISPNTIISSKVPYFKFITRFKPESFIYISDKSLVKENISLFRDSKTKIIDTYNNGAVTLKIDKQKNVFLESLLKNY</sequence>
<dbReference type="Pfam" id="PF13567">
    <property type="entry name" value="DUF4131"/>
    <property type="match status" value="1"/>
</dbReference>
<keyword evidence="4 6" id="KW-1133">Transmembrane helix</keyword>